<protein>
    <submittedName>
        <fullName evidence="1">Uncharacterized protein</fullName>
    </submittedName>
</protein>
<accession>A0AAV6X9F1</accession>
<dbReference type="AlphaFoldDB" id="A0AAV6X9F1"/>
<dbReference type="Proteomes" id="UP000826271">
    <property type="component" value="Unassembled WGS sequence"/>
</dbReference>
<reference evidence="1" key="1">
    <citation type="submission" date="2019-10" db="EMBL/GenBank/DDBJ databases">
        <authorList>
            <person name="Zhang R."/>
            <person name="Pan Y."/>
            <person name="Wang J."/>
            <person name="Ma R."/>
            <person name="Yu S."/>
        </authorList>
    </citation>
    <scope>NUCLEOTIDE SEQUENCE</scope>
    <source>
        <strain evidence="1">LA-IB0</strain>
        <tissue evidence="1">Leaf</tissue>
    </source>
</reference>
<proteinExistence type="predicted"/>
<comment type="caution">
    <text evidence="1">The sequence shown here is derived from an EMBL/GenBank/DDBJ whole genome shotgun (WGS) entry which is preliminary data.</text>
</comment>
<dbReference type="EMBL" id="WHWC01000007">
    <property type="protein sequence ID" value="KAG8379514.1"/>
    <property type="molecule type" value="Genomic_DNA"/>
</dbReference>
<evidence type="ECO:0000313" key="2">
    <source>
        <dbReference type="Proteomes" id="UP000826271"/>
    </source>
</evidence>
<organism evidence="1 2">
    <name type="scientific">Buddleja alternifolia</name>
    <dbReference type="NCBI Taxonomy" id="168488"/>
    <lineage>
        <taxon>Eukaryota</taxon>
        <taxon>Viridiplantae</taxon>
        <taxon>Streptophyta</taxon>
        <taxon>Embryophyta</taxon>
        <taxon>Tracheophyta</taxon>
        <taxon>Spermatophyta</taxon>
        <taxon>Magnoliopsida</taxon>
        <taxon>eudicotyledons</taxon>
        <taxon>Gunneridae</taxon>
        <taxon>Pentapetalae</taxon>
        <taxon>asterids</taxon>
        <taxon>lamiids</taxon>
        <taxon>Lamiales</taxon>
        <taxon>Scrophulariaceae</taxon>
        <taxon>Buddlejeae</taxon>
        <taxon>Buddleja</taxon>
    </lineage>
</organism>
<evidence type="ECO:0000313" key="1">
    <source>
        <dbReference type="EMBL" id="KAG8379514.1"/>
    </source>
</evidence>
<gene>
    <name evidence="1" type="ORF">BUALT_Bualt07G0096400</name>
</gene>
<name>A0AAV6X9F1_9LAMI</name>
<keyword evidence="2" id="KW-1185">Reference proteome</keyword>
<sequence>MFNSSSSPRSNSSSSIKDGDFDHEVKSLPSASFAAGCLLYVLISTCSSNVPLPGAAKKPRIDLNISI</sequence>